<keyword evidence="3" id="KW-0731">Sigma factor</keyword>
<dbReference type="InterPro" id="IPR039425">
    <property type="entry name" value="RNA_pol_sigma-70-like"/>
</dbReference>
<dbReference type="Proteomes" id="UP001165583">
    <property type="component" value="Unassembled WGS sequence"/>
</dbReference>
<proteinExistence type="inferred from homology"/>
<feature type="compositionally biased region" description="Basic and acidic residues" evidence="5">
    <location>
        <begin position="184"/>
        <end position="193"/>
    </location>
</feature>
<comment type="similarity">
    <text evidence="1">Belongs to the sigma-70 factor family. ECF subfamily.</text>
</comment>
<evidence type="ECO:0000259" key="7">
    <source>
        <dbReference type="Pfam" id="PF08281"/>
    </source>
</evidence>
<keyword evidence="9" id="KW-1185">Reference proteome</keyword>
<evidence type="ECO:0000259" key="6">
    <source>
        <dbReference type="Pfam" id="PF04542"/>
    </source>
</evidence>
<dbReference type="InterPro" id="IPR013324">
    <property type="entry name" value="RNA_pol_sigma_r3/r4-like"/>
</dbReference>
<dbReference type="Gene3D" id="1.10.1740.10">
    <property type="match status" value="1"/>
</dbReference>
<evidence type="ECO:0000256" key="3">
    <source>
        <dbReference type="ARBA" id="ARBA00023082"/>
    </source>
</evidence>
<dbReference type="PANTHER" id="PTHR43133">
    <property type="entry name" value="RNA POLYMERASE ECF-TYPE SIGMA FACTO"/>
    <property type="match status" value="1"/>
</dbReference>
<organism evidence="8 9">
    <name type="scientific">Novosphingobium mangrovi</name>
    <name type="common">ex Huang et al. 2023</name>
    <dbReference type="NCBI Taxonomy" id="2976432"/>
    <lineage>
        <taxon>Bacteria</taxon>
        <taxon>Pseudomonadati</taxon>
        <taxon>Pseudomonadota</taxon>
        <taxon>Alphaproteobacteria</taxon>
        <taxon>Sphingomonadales</taxon>
        <taxon>Sphingomonadaceae</taxon>
        <taxon>Novosphingobium</taxon>
    </lineage>
</organism>
<comment type="caution">
    <text evidence="8">The sequence shown here is derived from an EMBL/GenBank/DDBJ whole genome shotgun (WGS) entry which is preliminary data.</text>
</comment>
<dbReference type="RefSeq" id="WP_260044110.1">
    <property type="nucleotide sequence ID" value="NZ_JANZXA010000002.1"/>
</dbReference>
<dbReference type="InterPro" id="IPR007627">
    <property type="entry name" value="RNA_pol_sigma70_r2"/>
</dbReference>
<keyword evidence="4" id="KW-0804">Transcription</keyword>
<dbReference type="Pfam" id="PF08281">
    <property type="entry name" value="Sigma70_r4_2"/>
    <property type="match status" value="1"/>
</dbReference>
<dbReference type="Pfam" id="PF04542">
    <property type="entry name" value="Sigma70_r2"/>
    <property type="match status" value="1"/>
</dbReference>
<protein>
    <submittedName>
        <fullName evidence="8">Sigma-70 family RNA polymerase sigma factor</fullName>
    </submittedName>
</protein>
<dbReference type="InterPro" id="IPR013249">
    <property type="entry name" value="RNA_pol_sigma70_r4_t2"/>
</dbReference>
<reference evidence="8" key="1">
    <citation type="submission" date="2022-09" db="EMBL/GenBank/DDBJ databases">
        <title>Novosphingobium sp. Nov., a polycyclic aromatic hydrocarbon-degrading bacterium isolated form mangrove sediments in HongKong.</title>
        <authorList>
            <person name="Hu Z."/>
        </authorList>
    </citation>
    <scope>NUCLEOTIDE SEQUENCE</scope>
    <source>
        <strain evidence="8">HK4-1</strain>
    </source>
</reference>
<evidence type="ECO:0000313" key="8">
    <source>
        <dbReference type="EMBL" id="MCT2398699.1"/>
    </source>
</evidence>
<feature type="region of interest" description="Disordered" evidence="5">
    <location>
        <begin position="172"/>
        <end position="193"/>
    </location>
</feature>
<dbReference type="EMBL" id="JANZXA010000002">
    <property type="protein sequence ID" value="MCT2398699.1"/>
    <property type="molecule type" value="Genomic_DNA"/>
</dbReference>
<keyword evidence="2" id="KW-0805">Transcription regulation</keyword>
<accession>A0ABT2I1M5</accession>
<feature type="domain" description="RNA polymerase sigma factor 70 region 4 type 2" evidence="7">
    <location>
        <begin position="112"/>
        <end position="161"/>
    </location>
</feature>
<name>A0ABT2I1M5_9SPHN</name>
<evidence type="ECO:0000256" key="5">
    <source>
        <dbReference type="SAM" id="MobiDB-lite"/>
    </source>
</evidence>
<dbReference type="Gene3D" id="1.10.10.10">
    <property type="entry name" value="Winged helix-like DNA-binding domain superfamily/Winged helix DNA-binding domain"/>
    <property type="match status" value="1"/>
</dbReference>
<evidence type="ECO:0000256" key="1">
    <source>
        <dbReference type="ARBA" id="ARBA00010641"/>
    </source>
</evidence>
<dbReference type="InterPro" id="IPR013325">
    <property type="entry name" value="RNA_pol_sigma_r2"/>
</dbReference>
<gene>
    <name evidence="8" type="ORF">NZK81_03975</name>
</gene>
<dbReference type="CDD" id="cd06171">
    <property type="entry name" value="Sigma70_r4"/>
    <property type="match status" value="1"/>
</dbReference>
<dbReference type="SUPFAM" id="SSF88946">
    <property type="entry name" value="Sigma2 domain of RNA polymerase sigma factors"/>
    <property type="match status" value="1"/>
</dbReference>
<dbReference type="InterPro" id="IPR036388">
    <property type="entry name" value="WH-like_DNA-bd_sf"/>
</dbReference>
<evidence type="ECO:0000256" key="4">
    <source>
        <dbReference type="ARBA" id="ARBA00023163"/>
    </source>
</evidence>
<dbReference type="InterPro" id="IPR014284">
    <property type="entry name" value="RNA_pol_sigma-70_dom"/>
</dbReference>
<evidence type="ECO:0000313" key="9">
    <source>
        <dbReference type="Proteomes" id="UP001165583"/>
    </source>
</evidence>
<dbReference type="SUPFAM" id="SSF88659">
    <property type="entry name" value="Sigma3 and sigma4 domains of RNA polymerase sigma factors"/>
    <property type="match status" value="1"/>
</dbReference>
<dbReference type="NCBIfam" id="TIGR02937">
    <property type="entry name" value="sigma70-ECF"/>
    <property type="match status" value="1"/>
</dbReference>
<sequence length="193" mass="21994">MSALRPIDRWFIDEVLPHEAAFLEAARRLERDPDAANDLVQAAFVKLIAMDGWAQIAQPRQYVMRMLRNMSIERLRRAKIVEFQRMSEIDDFDFEDDAPDQFRIASGKDMIDRIGKALQAMPERCRTVLVRRRFDQQPPKEIARELGISLSTMEKRLARAVVLLIRALEPDGARNGSAASPAETDTRDDAANG</sequence>
<feature type="domain" description="RNA polymerase sigma-70 region 2" evidence="6">
    <location>
        <begin position="24"/>
        <end position="79"/>
    </location>
</feature>
<evidence type="ECO:0000256" key="2">
    <source>
        <dbReference type="ARBA" id="ARBA00023015"/>
    </source>
</evidence>
<dbReference type="PANTHER" id="PTHR43133:SF46">
    <property type="entry name" value="RNA POLYMERASE SIGMA-70 FACTOR ECF SUBFAMILY"/>
    <property type="match status" value="1"/>
</dbReference>